<accession>A0ABQ7VBL1</accession>
<sequence>MATLKSYTDEVKDTIIDALKANLKGVTDLTSVVENEEDEILGENNSNQPCENSVSSGQKNKDDNLCERVASLELSMMEVVAFIRDEKLRRAQKNKKNEVNEDYTTPTVDKDGVLMSTLQKKLMNKMKKEKRRNWKRTKKKLKRSWKIKNKKKKKRSRSKRTKKKKKKRSRSKRTKKKKKKRSRSKRTKKKKKKRSDIPKDVQARKCRDS</sequence>
<feature type="compositionally biased region" description="Basic and acidic residues" evidence="1">
    <location>
        <begin position="195"/>
        <end position="209"/>
    </location>
</feature>
<proteinExistence type="predicted"/>
<keyword evidence="3" id="KW-1185">Reference proteome</keyword>
<feature type="compositionally biased region" description="Polar residues" evidence="1">
    <location>
        <begin position="43"/>
        <end position="58"/>
    </location>
</feature>
<dbReference type="Proteomes" id="UP000826656">
    <property type="component" value="Unassembled WGS sequence"/>
</dbReference>
<protein>
    <submittedName>
        <fullName evidence="2">Uncharacterized protein</fullName>
    </submittedName>
</protein>
<feature type="region of interest" description="Disordered" evidence="1">
    <location>
        <begin position="123"/>
        <end position="209"/>
    </location>
</feature>
<feature type="compositionally biased region" description="Basic residues" evidence="1">
    <location>
        <begin position="123"/>
        <end position="194"/>
    </location>
</feature>
<comment type="caution">
    <text evidence="2">The sequence shown here is derived from an EMBL/GenBank/DDBJ whole genome shotgun (WGS) entry which is preliminary data.</text>
</comment>
<dbReference type="EMBL" id="JAIVGD010000013">
    <property type="protein sequence ID" value="KAH0761474.1"/>
    <property type="molecule type" value="Genomic_DNA"/>
</dbReference>
<organism evidence="2 3">
    <name type="scientific">Solanum tuberosum</name>
    <name type="common">Potato</name>
    <dbReference type="NCBI Taxonomy" id="4113"/>
    <lineage>
        <taxon>Eukaryota</taxon>
        <taxon>Viridiplantae</taxon>
        <taxon>Streptophyta</taxon>
        <taxon>Embryophyta</taxon>
        <taxon>Tracheophyta</taxon>
        <taxon>Spermatophyta</taxon>
        <taxon>Magnoliopsida</taxon>
        <taxon>eudicotyledons</taxon>
        <taxon>Gunneridae</taxon>
        <taxon>Pentapetalae</taxon>
        <taxon>asterids</taxon>
        <taxon>lamiids</taxon>
        <taxon>Solanales</taxon>
        <taxon>Solanaceae</taxon>
        <taxon>Solanoideae</taxon>
        <taxon>Solaneae</taxon>
        <taxon>Solanum</taxon>
    </lineage>
</organism>
<evidence type="ECO:0000313" key="2">
    <source>
        <dbReference type="EMBL" id="KAH0761474.1"/>
    </source>
</evidence>
<evidence type="ECO:0000256" key="1">
    <source>
        <dbReference type="SAM" id="MobiDB-lite"/>
    </source>
</evidence>
<feature type="region of interest" description="Disordered" evidence="1">
    <location>
        <begin position="38"/>
        <end position="61"/>
    </location>
</feature>
<reference evidence="2 3" key="1">
    <citation type="journal article" date="2021" name="bioRxiv">
        <title>Chromosome-scale and haplotype-resolved genome assembly of a tetraploid potato cultivar.</title>
        <authorList>
            <person name="Sun H."/>
            <person name="Jiao W.-B."/>
            <person name="Krause K."/>
            <person name="Campoy J.A."/>
            <person name="Goel M."/>
            <person name="Folz-Donahue K."/>
            <person name="Kukat C."/>
            <person name="Huettel B."/>
            <person name="Schneeberger K."/>
        </authorList>
    </citation>
    <scope>NUCLEOTIDE SEQUENCE [LARGE SCALE GENOMIC DNA]</scope>
    <source>
        <strain evidence="2">SolTubOtavaFocal</strain>
        <tissue evidence="2">Leaves</tissue>
    </source>
</reference>
<evidence type="ECO:0000313" key="3">
    <source>
        <dbReference type="Proteomes" id="UP000826656"/>
    </source>
</evidence>
<name>A0ABQ7VBL1_SOLTU</name>
<gene>
    <name evidence="2" type="ORF">KY290_017547</name>
</gene>